<evidence type="ECO:0000313" key="4">
    <source>
        <dbReference type="Proteomes" id="UP000593576"/>
    </source>
</evidence>
<evidence type="ECO:0000313" key="3">
    <source>
        <dbReference type="EMBL" id="MBA0867786.1"/>
    </source>
</evidence>
<reference evidence="3 4" key="1">
    <citation type="journal article" date="2019" name="Genome Biol. Evol.">
        <title>Insights into the evolution of the New World diploid cottons (Gossypium, subgenus Houzingenia) based on genome sequencing.</title>
        <authorList>
            <person name="Grover C.E."/>
            <person name="Arick M.A. 2nd"/>
            <person name="Thrash A."/>
            <person name="Conover J.L."/>
            <person name="Sanders W.S."/>
            <person name="Peterson D.G."/>
            <person name="Frelichowski J.E."/>
            <person name="Scheffler J.A."/>
            <person name="Scheffler B.E."/>
            <person name="Wendel J.F."/>
        </authorList>
    </citation>
    <scope>NUCLEOTIDE SEQUENCE [LARGE SCALE GENOMIC DNA]</scope>
    <source>
        <strain evidence="3">1</strain>
        <tissue evidence="3">Leaf</tissue>
    </source>
</reference>
<dbReference type="Proteomes" id="UP000593576">
    <property type="component" value="Unassembled WGS sequence"/>
</dbReference>
<comment type="caution">
    <text evidence="3">The sequence shown here is derived from an EMBL/GenBank/DDBJ whole genome shotgun (WGS) entry which is preliminary data.</text>
</comment>
<gene>
    <name evidence="3" type="ORF">Goshw_003986</name>
</gene>
<dbReference type="Gene3D" id="1.10.246.20">
    <property type="entry name" value="Coactivator CBP, KIX domain"/>
    <property type="match status" value="1"/>
</dbReference>
<dbReference type="PANTHER" id="PTHR35300">
    <property type="entry name" value="COACTIVATOR CBP, KIX DOMAIN-CONTAINING PROTEIN-RELATED"/>
    <property type="match status" value="1"/>
</dbReference>
<feature type="region of interest" description="Disordered" evidence="2">
    <location>
        <begin position="491"/>
        <end position="527"/>
    </location>
</feature>
<proteinExistence type="predicted"/>
<name>A0A7J9MAG8_GOSSC</name>
<evidence type="ECO:0000256" key="1">
    <source>
        <dbReference type="ARBA" id="ARBA00023242"/>
    </source>
</evidence>
<evidence type="ECO:0000256" key="2">
    <source>
        <dbReference type="SAM" id="MobiDB-lite"/>
    </source>
</evidence>
<sequence length="527" mass="59267">MEDDVVVLTEASPLCQGKEPESRKVKMVEVDVENKLTKCRQVCWRVDLFIIIILGAIYRRGPVLGNINMIDPQSGHYYEIRGANVFDVTRMFVMKCAMSFLLILSSIEEERSKMPRPGPRPYECVRRAWHSERHQPMRASIIQQILRLAIETHSTATKKNKEWQDKIITVILKAEEIMYSKANSEAEYTNPETLWDRVNDAINTIIRRDESTETGELLPPCVEAALNLGCYPVRASRSQRHSNPRTYLTPRAPETVPATPRILDNGSEDRYPQLSPVQSGSQLARIATNVNSNTSVSQANRHNYPFLPQNCPSGHDQLMRMETNSPSNSGQVYPLYYGIHYQNAESQTGSPVQENLVSDTIIVGRPIGSSVLEPAEMGSLQNFFSSSNVDIGGKRIGQQDIRHTDEKLLGKECDLSLRLGLFSDPCMQVEKKSLCETTDVGPSNTQDGGKHSDVFQQKSKEIPFFPERTVNDHFESFSRKCFMENEGHNVGAATRKRKATFGGNSEDEQFCKQPGSSSNNRRHGPGL</sequence>
<dbReference type="PANTHER" id="PTHR35300:SF4">
    <property type="entry name" value="HISTONE ACETYLTRANSFERASE"/>
    <property type="match status" value="1"/>
</dbReference>
<keyword evidence="1" id="KW-0539">Nucleus</keyword>
<dbReference type="GO" id="GO:0006355">
    <property type="term" value="P:regulation of DNA-templated transcription"/>
    <property type="evidence" value="ECO:0007669"/>
    <property type="project" value="InterPro"/>
</dbReference>
<dbReference type="InterPro" id="IPR036529">
    <property type="entry name" value="KIX_dom_sf"/>
</dbReference>
<protein>
    <submittedName>
        <fullName evidence="3">Uncharacterized protein</fullName>
    </submittedName>
</protein>
<dbReference type="OrthoDB" id="1937968at2759"/>
<accession>A0A7J9MAG8</accession>
<dbReference type="GO" id="GO:0003712">
    <property type="term" value="F:transcription coregulator activity"/>
    <property type="evidence" value="ECO:0007669"/>
    <property type="project" value="InterPro"/>
</dbReference>
<dbReference type="EMBL" id="JABFAF010000010">
    <property type="protein sequence ID" value="MBA0867786.1"/>
    <property type="molecule type" value="Genomic_DNA"/>
</dbReference>
<organism evidence="3 4">
    <name type="scientific">Gossypium schwendimanii</name>
    <name type="common">Cotton</name>
    <dbReference type="NCBI Taxonomy" id="34291"/>
    <lineage>
        <taxon>Eukaryota</taxon>
        <taxon>Viridiplantae</taxon>
        <taxon>Streptophyta</taxon>
        <taxon>Embryophyta</taxon>
        <taxon>Tracheophyta</taxon>
        <taxon>Spermatophyta</taxon>
        <taxon>Magnoliopsida</taxon>
        <taxon>eudicotyledons</taxon>
        <taxon>Gunneridae</taxon>
        <taxon>Pentapetalae</taxon>
        <taxon>rosids</taxon>
        <taxon>malvids</taxon>
        <taxon>Malvales</taxon>
        <taxon>Malvaceae</taxon>
        <taxon>Malvoideae</taxon>
        <taxon>Gossypium</taxon>
    </lineage>
</organism>
<keyword evidence="4" id="KW-1185">Reference proteome</keyword>
<dbReference type="AlphaFoldDB" id="A0A7J9MAG8"/>